<protein>
    <submittedName>
        <fullName evidence="2">Uncharacterized protein</fullName>
    </submittedName>
</protein>
<keyword evidence="1" id="KW-0175">Coiled coil</keyword>
<dbReference type="AlphaFoldDB" id="A0A1G9ES78"/>
<dbReference type="EMBL" id="FNEK01000054">
    <property type="protein sequence ID" value="SDK78944.1"/>
    <property type="molecule type" value="Genomic_DNA"/>
</dbReference>
<organism evidence="2 3">
    <name type="scientific">Aliiruegeria lutimaris</name>
    <dbReference type="NCBI Taxonomy" id="571298"/>
    <lineage>
        <taxon>Bacteria</taxon>
        <taxon>Pseudomonadati</taxon>
        <taxon>Pseudomonadota</taxon>
        <taxon>Alphaproteobacteria</taxon>
        <taxon>Rhodobacterales</taxon>
        <taxon>Roseobacteraceae</taxon>
        <taxon>Aliiruegeria</taxon>
    </lineage>
</organism>
<dbReference type="STRING" id="571298.SAMN04488026_105411"/>
<accession>A0A1G9ES78</accession>
<gene>
    <name evidence="2" type="ORF">SAMN04488026_105411</name>
</gene>
<reference evidence="2 3" key="1">
    <citation type="submission" date="2016-10" db="EMBL/GenBank/DDBJ databases">
        <authorList>
            <person name="de Groot N.N."/>
        </authorList>
    </citation>
    <scope>NUCLEOTIDE SEQUENCE [LARGE SCALE GENOMIC DNA]</scope>
    <source>
        <strain evidence="2 3">DSM 25294</strain>
    </source>
</reference>
<name>A0A1G9ES78_9RHOB</name>
<proteinExistence type="predicted"/>
<keyword evidence="3" id="KW-1185">Reference proteome</keyword>
<evidence type="ECO:0000256" key="1">
    <source>
        <dbReference type="SAM" id="Coils"/>
    </source>
</evidence>
<sequence length="343" mass="37333">MGRRLGIATAIVAAALGTTVVADTLSEFKSSLTGFYCVGDEIGVEAFLFGEISGELRVFVPASGLDIAVEETSSGFRIVFAEGVAFLTENDDGWLFHASTERGPIQATCQHLGEVPASIADSIVTTFEEFSTSEIESIELRLNEALNDREQVQSQLKNSLEKIKSFELERDATTKALKLTISDQEATIAEARQVASRMKLILDEIDESETLAGNALLKSIRSKLLVLAMELDPSIEVPIEFIGYQPVASQLSMCWNVGSLSTDALRTTVKLEVEMYSNTMPRPGTVHMIGSSGSNESATLQAFEAARRAIIRCGVGGFDLPEDQYERWEKLIVTFGPEGVFVE</sequence>
<feature type="coiled-coil region" evidence="1">
    <location>
        <begin position="135"/>
        <end position="169"/>
    </location>
</feature>
<evidence type="ECO:0000313" key="2">
    <source>
        <dbReference type="EMBL" id="SDK78944.1"/>
    </source>
</evidence>
<dbReference type="Proteomes" id="UP000199382">
    <property type="component" value="Unassembled WGS sequence"/>
</dbReference>
<evidence type="ECO:0000313" key="3">
    <source>
        <dbReference type="Proteomes" id="UP000199382"/>
    </source>
</evidence>